<dbReference type="EMBL" id="JAJBZG010000005">
    <property type="protein sequence ID" value="MCB7482164.1"/>
    <property type="molecule type" value="Genomic_DNA"/>
</dbReference>
<dbReference type="RefSeq" id="WP_229341603.1">
    <property type="nucleotide sequence ID" value="NZ_JAJBZG010000005.1"/>
</dbReference>
<dbReference type="InterPro" id="IPR046532">
    <property type="entry name" value="DUF6597"/>
</dbReference>
<reference evidence="5" key="1">
    <citation type="submission" date="2021-10" db="EMBL/GenBank/DDBJ databases">
        <title>Gramella sp. ASW11-100T, isolated from marine sediment.</title>
        <authorList>
            <person name="Xia C."/>
        </authorList>
    </citation>
    <scope>NUCLEOTIDE SEQUENCE</scope>
    <source>
        <strain evidence="5">ASW11-100</strain>
    </source>
</reference>
<organism evidence="5 6">
    <name type="scientific">Christiangramia sediminis</name>
    <dbReference type="NCBI Taxonomy" id="2881336"/>
    <lineage>
        <taxon>Bacteria</taxon>
        <taxon>Pseudomonadati</taxon>
        <taxon>Bacteroidota</taxon>
        <taxon>Flavobacteriia</taxon>
        <taxon>Flavobacteriales</taxon>
        <taxon>Flavobacteriaceae</taxon>
        <taxon>Christiangramia</taxon>
    </lineage>
</organism>
<accession>A0A9X1RYV9</accession>
<dbReference type="PROSITE" id="PS01124">
    <property type="entry name" value="HTH_ARAC_FAMILY_2"/>
    <property type="match status" value="1"/>
</dbReference>
<dbReference type="SMART" id="SM00342">
    <property type="entry name" value="HTH_ARAC"/>
    <property type="match status" value="1"/>
</dbReference>
<dbReference type="Pfam" id="PF20240">
    <property type="entry name" value="DUF6597"/>
    <property type="match status" value="1"/>
</dbReference>
<dbReference type="GO" id="GO:0043565">
    <property type="term" value="F:sequence-specific DNA binding"/>
    <property type="evidence" value="ECO:0007669"/>
    <property type="project" value="InterPro"/>
</dbReference>
<evidence type="ECO:0000259" key="4">
    <source>
        <dbReference type="PROSITE" id="PS01124"/>
    </source>
</evidence>
<evidence type="ECO:0000256" key="1">
    <source>
        <dbReference type="ARBA" id="ARBA00023015"/>
    </source>
</evidence>
<dbReference type="GO" id="GO:0003700">
    <property type="term" value="F:DNA-binding transcription factor activity"/>
    <property type="evidence" value="ECO:0007669"/>
    <property type="project" value="InterPro"/>
</dbReference>
<dbReference type="Proteomes" id="UP001139414">
    <property type="component" value="Unassembled WGS sequence"/>
</dbReference>
<dbReference type="PANTHER" id="PTHR46796:SF13">
    <property type="entry name" value="HTH-TYPE TRANSCRIPTIONAL ACTIVATOR RHAS"/>
    <property type="match status" value="1"/>
</dbReference>
<dbReference type="InterPro" id="IPR018060">
    <property type="entry name" value="HTH_AraC"/>
</dbReference>
<dbReference type="SUPFAM" id="SSF46689">
    <property type="entry name" value="Homeodomain-like"/>
    <property type="match status" value="1"/>
</dbReference>
<name>A0A9X1RYV9_9FLAO</name>
<dbReference type="AlphaFoldDB" id="A0A9X1RYV9"/>
<comment type="caution">
    <text evidence="5">The sequence shown here is derived from an EMBL/GenBank/DDBJ whole genome shotgun (WGS) entry which is preliminary data.</text>
</comment>
<sequence>MIFKSIYPCVALQEYVSLYRIRHFIIPRNLGTSPKPYPPHPEQSIIFYPRGAEVTNFPGENSKTIRPRSVLAGQFTKRIDRWSIHNELLIILVVFRPGALHRLTGIPFSLLIDRVIDLEAVYPQKAREVNERLGSCENYEQMIGIIETFLLSLTANPKMLARRPDRIFELMVINNANYSLDWLAREACLSIRQLERKSQEYLGVSPKFFTRIARFNRSYYMSMQDHGLDWLDVALYCGYHDYQHLVKDYKEFAHTTPRNFLEEESRSLERALGLNS</sequence>
<dbReference type="InterPro" id="IPR009057">
    <property type="entry name" value="Homeodomain-like_sf"/>
</dbReference>
<gene>
    <name evidence="5" type="ORF">LGQ90_12905</name>
</gene>
<keyword evidence="2" id="KW-0238">DNA-binding</keyword>
<evidence type="ECO:0000313" key="5">
    <source>
        <dbReference type="EMBL" id="MCB7482164.1"/>
    </source>
</evidence>
<dbReference type="Gene3D" id="1.10.10.60">
    <property type="entry name" value="Homeodomain-like"/>
    <property type="match status" value="1"/>
</dbReference>
<evidence type="ECO:0000313" key="6">
    <source>
        <dbReference type="Proteomes" id="UP001139414"/>
    </source>
</evidence>
<keyword evidence="1" id="KW-0805">Transcription regulation</keyword>
<dbReference type="PANTHER" id="PTHR46796">
    <property type="entry name" value="HTH-TYPE TRANSCRIPTIONAL ACTIVATOR RHAS-RELATED"/>
    <property type="match status" value="1"/>
</dbReference>
<dbReference type="Pfam" id="PF12833">
    <property type="entry name" value="HTH_18"/>
    <property type="match status" value="1"/>
</dbReference>
<feature type="domain" description="HTH araC/xylS-type" evidence="4">
    <location>
        <begin position="165"/>
        <end position="263"/>
    </location>
</feature>
<evidence type="ECO:0000256" key="3">
    <source>
        <dbReference type="ARBA" id="ARBA00023163"/>
    </source>
</evidence>
<dbReference type="InterPro" id="IPR050204">
    <property type="entry name" value="AraC_XylS_family_regulators"/>
</dbReference>
<keyword evidence="3" id="KW-0804">Transcription</keyword>
<protein>
    <submittedName>
        <fullName evidence="5">Helix-turn-helix domain-containing protein</fullName>
    </submittedName>
</protein>
<proteinExistence type="predicted"/>
<evidence type="ECO:0000256" key="2">
    <source>
        <dbReference type="ARBA" id="ARBA00023125"/>
    </source>
</evidence>
<keyword evidence="6" id="KW-1185">Reference proteome</keyword>